<feature type="compositionally biased region" description="Acidic residues" evidence="1">
    <location>
        <begin position="139"/>
        <end position="151"/>
    </location>
</feature>
<evidence type="ECO:0000256" key="1">
    <source>
        <dbReference type="SAM" id="MobiDB-lite"/>
    </source>
</evidence>
<organism evidence="2 3">
    <name type="scientific">Gonapodya prolifera (strain JEL478)</name>
    <name type="common">Monoblepharis prolifera</name>
    <dbReference type="NCBI Taxonomy" id="1344416"/>
    <lineage>
        <taxon>Eukaryota</taxon>
        <taxon>Fungi</taxon>
        <taxon>Fungi incertae sedis</taxon>
        <taxon>Chytridiomycota</taxon>
        <taxon>Chytridiomycota incertae sedis</taxon>
        <taxon>Monoblepharidomycetes</taxon>
        <taxon>Monoblepharidales</taxon>
        <taxon>Gonapodyaceae</taxon>
        <taxon>Gonapodya</taxon>
    </lineage>
</organism>
<dbReference type="EMBL" id="KQ965750">
    <property type="protein sequence ID" value="KXS16876.1"/>
    <property type="molecule type" value="Genomic_DNA"/>
</dbReference>
<accession>A0A139AJA4</accession>
<name>A0A139AJA4_GONPJ</name>
<evidence type="ECO:0000313" key="2">
    <source>
        <dbReference type="EMBL" id="KXS16876.1"/>
    </source>
</evidence>
<protein>
    <submittedName>
        <fullName evidence="2">Uncharacterized protein</fullName>
    </submittedName>
</protein>
<dbReference type="Proteomes" id="UP000070544">
    <property type="component" value="Unassembled WGS sequence"/>
</dbReference>
<sequence>MRYTINNFIPLNALVNNAPVSCVLNFIVRTQKSNVLSARDKSRNTDAQESGASKRGAITARKLVEVQRTGGDEEEDRSRLRIHRISCEYAICCNARVDFISEFAVTKRCGLNARSDKGVPTPAPSDHQKRAGTTSNGVTEEESSGDGEEEGTIQRADYETGKWWDRSIRRRHFGPVRVPRVWSRCSDAVFIAVSVQSLVARDSPMGHGSHADRSRKSKVPHTKAEEISFIDI</sequence>
<reference evidence="2 3" key="1">
    <citation type="journal article" date="2015" name="Genome Biol. Evol.">
        <title>Phylogenomic analyses indicate that early fungi evolved digesting cell walls of algal ancestors of land plants.</title>
        <authorList>
            <person name="Chang Y."/>
            <person name="Wang S."/>
            <person name="Sekimoto S."/>
            <person name="Aerts A.L."/>
            <person name="Choi C."/>
            <person name="Clum A."/>
            <person name="LaButti K.M."/>
            <person name="Lindquist E.A."/>
            <person name="Yee Ngan C."/>
            <person name="Ohm R.A."/>
            <person name="Salamov A.A."/>
            <person name="Grigoriev I.V."/>
            <person name="Spatafora J.W."/>
            <person name="Berbee M.L."/>
        </authorList>
    </citation>
    <scope>NUCLEOTIDE SEQUENCE [LARGE SCALE GENOMIC DNA]</scope>
    <source>
        <strain evidence="2 3">JEL478</strain>
    </source>
</reference>
<evidence type="ECO:0000313" key="3">
    <source>
        <dbReference type="Proteomes" id="UP000070544"/>
    </source>
</evidence>
<feature type="region of interest" description="Disordered" evidence="1">
    <location>
        <begin position="37"/>
        <end position="58"/>
    </location>
</feature>
<proteinExistence type="predicted"/>
<feature type="region of interest" description="Disordered" evidence="1">
    <location>
        <begin position="202"/>
        <end position="224"/>
    </location>
</feature>
<keyword evidence="3" id="KW-1185">Reference proteome</keyword>
<gene>
    <name evidence="2" type="ORF">M427DRAFT_494635</name>
</gene>
<dbReference type="AlphaFoldDB" id="A0A139AJA4"/>
<feature type="region of interest" description="Disordered" evidence="1">
    <location>
        <begin position="113"/>
        <end position="155"/>
    </location>
</feature>